<accession>A0A8C5IBT3</accession>
<dbReference type="Gene3D" id="4.10.40.30">
    <property type="entry name" value="CART, C-terminal domain"/>
    <property type="match status" value="1"/>
</dbReference>
<reference evidence="6" key="1">
    <citation type="submission" date="2020-06" db="EMBL/GenBank/DDBJ databases">
        <authorList>
            <consortium name="Wellcome Sanger Institute Data Sharing"/>
        </authorList>
    </citation>
    <scope>NUCLEOTIDE SEQUENCE [LARGE SCALE GENOMIC DNA]</scope>
</reference>
<protein>
    <submittedName>
        <fullName evidence="6">Cocaine- and amphetamine-regulated transcript protein-like</fullName>
    </submittedName>
</protein>
<dbReference type="PANTHER" id="PTHR16655">
    <property type="entry name" value="COCAINE AND AMPHETAMINE REGULATED TRANSCRIPT PROTEIN"/>
    <property type="match status" value="1"/>
</dbReference>
<evidence type="ECO:0000256" key="1">
    <source>
        <dbReference type="ARBA" id="ARBA00004613"/>
    </source>
</evidence>
<dbReference type="GO" id="GO:0007186">
    <property type="term" value="P:G protein-coupled receptor signaling pathway"/>
    <property type="evidence" value="ECO:0007669"/>
    <property type="project" value="InterPro"/>
</dbReference>
<evidence type="ECO:0000256" key="2">
    <source>
        <dbReference type="ARBA" id="ARBA00005294"/>
    </source>
</evidence>
<proteinExistence type="inferred from homology"/>
<dbReference type="GO" id="GO:0008343">
    <property type="term" value="P:adult feeding behavior"/>
    <property type="evidence" value="ECO:0007669"/>
    <property type="project" value="InterPro"/>
</dbReference>
<keyword evidence="5" id="KW-0732">Signal</keyword>
<reference evidence="6" key="3">
    <citation type="submission" date="2025-09" db="UniProtKB">
        <authorList>
            <consortium name="Ensembl"/>
        </authorList>
    </citation>
    <scope>IDENTIFICATION</scope>
</reference>
<feature type="chain" id="PRO_5034101010" evidence="5">
    <location>
        <begin position="32"/>
        <end position="120"/>
    </location>
</feature>
<dbReference type="Proteomes" id="UP000694680">
    <property type="component" value="Chromosome 9"/>
</dbReference>
<dbReference type="InterPro" id="IPR009106">
    <property type="entry name" value="CART"/>
</dbReference>
<keyword evidence="7" id="KW-1185">Reference proteome</keyword>
<evidence type="ECO:0000313" key="7">
    <source>
        <dbReference type="Proteomes" id="UP000694680"/>
    </source>
</evidence>
<reference evidence="6" key="2">
    <citation type="submission" date="2025-08" db="UniProtKB">
        <authorList>
            <consortium name="Ensembl"/>
        </authorList>
    </citation>
    <scope>IDENTIFICATION</scope>
</reference>
<comment type="subcellular location">
    <subcellularLocation>
        <location evidence="1">Secreted</location>
    </subcellularLocation>
</comment>
<dbReference type="GO" id="GO:0005184">
    <property type="term" value="F:neuropeptide hormone activity"/>
    <property type="evidence" value="ECO:0007669"/>
    <property type="project" value="InterPro"/>
</dbReference>
<evidence type="ECO:0000313" key="6">
    <source>
        <dbReference type="Ensembl" id="ENSGWIP00000056332.1"/>
    </source>
</evidence>
<dbReference type="GO" id="GO:0043410">
    <property type="term" value="P:positive regulation of MAPK cascade"/>
    <property type="evidence" value="ECO:0007669"/>
    <property type="project" value="InterPro"/>
</dbReference>
<dbReference type="GO" id="GO:0005615">
    <property type="term" value="C:extracellular space"/>
    <property type="evidence" value="ECO:0007669"/>
    <property type="project" value="InterPro"/>
</dbReference>
<dbReference type="InterPro" id="IPR036722">
    <property type="entry name" value="CART_C_sf"/>
</dbReference>
<organism evidence="6 7">
    <name type="scientific">Gouania willdenowi</name>
    <name type="common">Blunt-snouted clingfish</name>
    <name type="synonym">Lepadogaster willdenowi</name>
    <dbReference type="NCBI Taxonomy" id="441366"/>
    <lineage>
        <taxon>Eukaryota</taxon>
        <taxon>Metazoa</taxon>
        <taxon>Chordata</taxon>
        <taxon>Craniata</taxon>
        <taxon>Vertebrata</taxon>
        <taxon>Euteleostomi</taxon>
        <taxon>Actinopterygii</taxon>
        <taxon>Neopterygii</taxon>
        <taxon>Teleostei</taxon>
        <taxon>Neoteleostei</taxon>
        <taxon>Acanthomorphata</taxon>
        <taxon>Ovalentaria</taxon>
        <taxon>Blenniimorphae</taxon>
        <taxon>Blenniiformes</taxon>
        <taxon>Gobiesocoidei</taxon>
        <taxon>Gobiesocidae</taxon>
        <taxon>Gobiesocinae</taxon>
        <taxon>Gouania</taxon>
    </lineage>
</organism>
<keyword evidence="4" id="KW-1015">Disulfide bond</keyword>
<dbReference type="Pfam" id="PF06373">
    <property type="entry name" value="CART"/>
    <property type="match status" value="1"/>
</dbReference>
<evidence type="ECO:0000256" key="4">
    <source>
        <dbReference type="ARBA" id="ARBA00023157"/>
    </source>
</evidence>
<dbReference type="Ensembl" id="ENSGWIT00000060615.1">
    <property type="protein sequence ID" value="ENSGWIP00000056332.1"/>
    <property type="gene ID" value="ENSGWIG00000026704.1"/>
</dbReference>
<dbReference type="GO" id="GO:0032099">
    <property type="term" value="P:negative regulation of appetite"/>
    <property type="evidence" value="ECO:0007669"/>
    <property type="project" value="InterPro"/>
</dbReference>
<dbReference type="SUPFAM" id="SSF64546">
    <property type="entry name" value="Satiety factor CART (cocaine and amphetamine regulated transcript)"/>
    <property type="match status" value="1"/>
</dbReference>
<feature type="signal peptide" evidence="5">
    <location>
        <begin position="1"/>
        <end position="31"/>
    </location>
</feature>
<evidence type="ECO:0000256" key="5">
    <source>
        <dbReference type="SAM" id="SignalP"/>
    </source>
</evidence>
<keyword evidence="3" id="KW-0964">Secreted</keyword>
<evidence type="ECO:0000256" key="3">
    <source>
        <dbReference type="ARBA" id="ARBA00022525"/>
    </source>
</evidence>
<dbReference type="GO" id="GO:0009267">
    <property type="term" value="P:cellular response to starvation"/>
    <property type="evidence" value="ECO:0007669"/>
    <property type="project" value="InterPro"/>
</dbReference>
<dbReference type="AlphaFoldDB" id="A0A8C5IBT3"/>
<comment type="similarity">
    <text evidence="2">Belongs to the CART family.</text>
</comment>
<dbReference type="PANTHER" id="PTHR16655:SF5">
    <property type="entry name" value="COCAINE- AND AMPHETAMINE-REGULATED TRANSCRIPT 2-RELATED"/>
    <property type="match status" value="1"/>
</dbReference>
<sequence>TYLGQLRTMRGCSMLLFCALLCASGLIHSYAQVHSEEYKRKYLTYFTTSEDSDEQQLINNLHDVLERLQNNQIPPIRKKYGYLPVCDPGDQCALRRGSRIGKLCDCLHPRTCNSFLHRCL</sequence>
<name>A0A8C5IBT3_GOUWI</name>
<gene>
    <name evidence="6" type="primary">LOC114469321</name>
</gene>